<proteinExistence type="predicted"/>
<dbReference type="RefSeq" id="WP_077863863.1">
    <property type="nucleotide sequence ID" value="NZ_LZYZ01000001.1"/>
</dbReference>
<organism evidence="1 2">
    <name type="scientific">Clostridium saccharobutylicum</name>
    <dbReference type="NCBI Taxonomy" id="169679"/>
    <lineage>
        <taxon>Bacteria</taxon>
        <taxon>Bacillati</taxon>
        <taxon>Bacillota</taxon>
        <taxon>Clostridia</taxon>
        <taxon>Eubacteriales</taxon>
        <taxon>Clostridiaceae</taxon>
        <taxon>Clostridium</taxon>
    </lineage>
</organism>
<name>A0A1S8NI02_CLOSA</name>
<reference evidence="1 2" key="1">
    <citation type="submission" date="2016-05" db="EMBL/GenBank/DDBJ databases">
        <title>Microbial solvent formation.</title>
        <authorList>
            <person name="Poehlein A."/>
            <person name="Montoya Solano J.D."/>
            <person name="Flitsch S."/>
            <person name="Krabben P."/>
            <person name="Duerre P."/>
            <person name="Daniel R."/>
        </authorList>
    </citation>
    <scope>NUCLEOTIDE SEQUENCE [LARGE SCALE GENOMIC DNA]</scope>
    <source>
        <strain evidence="1 2">L1-8</strain>
    </source>
</reference>
<accession>A0A1S8NI02</accession>
<gene>
    <name evidence="1" type="ORF">CLOSAC_03850</name>
</gene>
<evidence type="ECO:0000313" key="1">
    <source>
        <dbReference type="EMBL" id="OOM16114.1"/>
    </source>
</evidence>
<comment type="caution">
    <text evidence="1">The sequence shown here is derived from an EMBL/GenBank/DDBJ whole genome shotgun (WGS) entry which is preliminary data.</text>
</comment>
<sequence>MWFFGRKKKLSQEDERESELKLTNEQNGIKLLNGDIKEKLLQLKSEVQKIEDFINIRIFALDDLENKQIGYSIDSDGNSLASDGQGSWKSEWIVIGNEAVCGDPIIIDARKFGAPVSLLTHGMGDWTDGINLSESLDKFTNAIKSINNFIYKKTEQNIVPRITCRELDNLIENIIKDDKYGNSDNWKSMLNQIYESTKEYEDNITKKVKKMYDDGVKIKEISDELNMNSKDIYKYLRRKIGG</sequence>
<dbReference type="Proteomes" id="UP000191154">
    <property type="component" value="Unassembled WGS sequence"/>
</dbReference>
<dbReference type="EMBL" id="LZYZ01000001">
    <property type="protein sequence ID" value="OOM16114.1"/>
    <property type="molecule type" value="Genomic_DNA"/>
</dbReference>
<dbReference type="AlphaFoldDB" id="A0A1S8NI02"/>
<dbReference type="STRING" id="169679.CSACC_37910"/>
<dbReference type="Gene3D" id="1.10.10.60">
    <property type="entry name" value="Homeodomain-like"/>
    <property type="match status" value="1"/>
</dbReference>
<protein>
    <submittedName>
        <fullName evidence="1">Uncharacterized protein</fullName>
    </submittedName>
</protein>
<evidence type="ECO:0000313" key="2">
    <source>
        <dbReference type="Proteomes" id="UP000191154"/>
    </source>
</evidence>